<dbReference type="AlphaFoldDB" id="A0A0F9D6U1"/>
<comment type="caution">
    <text evidence="1">The sequence shown here is derived from an EMBL/GenBank/DDBJ whole genome shotgun (WGS) entry which is preliminary data.</text>
</comment>
<sequence>MEYNQKCYWRFKGEKAYRIGYPARESNGLVRMAHYIGAPRGGPIVDLKDIEIKGR</sequence>
<protein>
    <submittedName>
        <fullName evidence="1">Uncharacterized protein</fullName>
    </submittedName>
</protein>
<evidence type="ECO:0000313" key="1">
    <source>
        <dbReference type="EMBL" id="KKL07798.1"/>
    </source>
</evidence>
<organism evidence="1">
    <name type="scientific">marine sediment metagenome</name>
    <dbReference type="NCBI Taxonomy" id="412755"/>
    <lineage>
        <taxon>unclassified sequences</taxon>
        <taxon>metagenomes</taxon>
        <taxon>ecological metagenomes</taxon>
    </lineage>
</organism>
<dbReference type="EMBL" id="LAZR01043142">
    <property type="protein sequence ID" value="KKL07798.1"/>
    <property type="molecule type" value="Genomic_DNA"/>
</dbReference>
<gene>
    <name evidence="1" type="ORF">LCGC14_2582400</name>
</gene>
<accession>A0A0F9D6U1</accession>
<reference evidence="1" key="1">
    <citation type="journal article" date="2015" name="Nature">
        <title>Complex archaea that bridge the gap between prokaryotes and eukaryotes.</title>
        <authorList>
            <person name="Spang A."/>
            <person name="Saw J.H."/>
            <person name="Jorgensen S.L."/>
            <person name="Zaremba-Niedzwiedzka K."/>
            <person name="Martijn J."/>
            <person name="Lind A.E."/>
            <person name="van Eijk R."/>
            <person name="Schleper C."/>
            <person name="Guy L."/>
            <person name="Ettema T.J."/>
        </authorList>
    </citation>
    <scope>NUCLEOTIDE SEQUENCE</scope>
</reference>
<name>A0A0F9D6U1_9ZZZZ</name>
<proteinExistence type="predicted"/>